<evidence type="ECO:0000313" key="2">
    <source>
        <dbReference type="EMBL" id="MEQ6890180.1"/>
    </source>
</evidence>
<organism evidence="2 3">
    <name type="scientific">Halomonas pelophila</name>
    <dbReference type="NCBI Taxonomy" id="3151122"/>
    <lineage>
        <taxon>Bacteria</taxon>
        <taxon>Pseudomonadati</taxon>
        <taxon>Pseudomonadota</taxon>
        <taxon>Gammaproteobacteria</taxon>
        <taxon>Oceanospirillales</taxon>
        <taxon>Halomonadaceae</taxon>
        <taxon>Halomonas</taxon>
    </lineage>
</organism>
<dbReference type="Proteomes" id="UP001472978">
    <property type="component" value="Unassembled WGS sequence"/>
</dbReference>
<feature type="transmembrane region" description="Helical" evidence="1">
    <location>
        <begin position="34"/>
        <end position="53"/>
    </location>
</feature>
<sequence length="69" mass="6962">MTALLDHLLTTPLLAIALTLAAQAAGARLLRALGAPAWCPSILAAALLLAVCWRCSPSTTRTTAAAPPG</sequence>
<evidence type="ECO:0000256" key="1">
    <source>
        <dbReference type="SAM" id="Phobius"/>
    </source>
</evidence>
<gene>
    <name evidence="2" type="ORF">ABE957_16025</name>
</gene>
<dbReference type="RefSeq" id="WP_349759672.1">
    <property type="nucleotide sequence ID" value="NZ_JBEGCI010000017.1"/>
</dbReference>
<accession>A0ABV1N8X4</accession>
<proteinExistence type="predicted"/>
<protein>
    <submittedName>
        <fullName evidence="2">Uncharacterized protein</fullName>
    </submittedName>
</protein>
<comment type="caution">
    <text evidence="2">The sequence shown here is derived from an EMBL/GenBank/DDBJ whole genome shotgun (WGS) entry which is preliminary data.</text>
</comment>
<keyword evidence="3" id="KW-1185">Reference proteome</keyword>
<keyword evidence="1" id="KW-0472">Membrane</keyword>
<dbReference type="EMBL" id="JBEGCI010000017">
    <property type="protein sequence ID" value="MEQ6890180.1"/>
    <property type="molecule type" value="Genomic_DNA"/>
</dbReference>
<reference evidence="2 3" key="1">
    <citation type="submission" date="2024-05" db="EMBL/GenBank/DDBJ databases">
        <title>Halomonas sp. CS7 16S ribosomal RNA gene Genome sequencing and assembly.</title>
        <authorList>
            <person name="Yook S."/>
        </authorList>
    </citation>
    <scope>NUCLEOTIDE SEQUENCE [LARGE SCALE GENOMIC DNA]</scope>
    <source>
        <strain evidence="2 3">CS7</strain>
    </source>
</reference>
<keyword evidence="1" id="KW-1133">Transmembrane helix</keyword>
<name>A0ABV1N8X4_9GAMM</name>
<keyword evidence="1" id="KW-0812">Transmembrane</keyword>
<evidence type="ECO:0000313" key="3">
    <source>
        <dbReference type="Proteomes" id="UP001472978"/>
    </source>
</evidence>